<evidence type="ECO:0000313" key="2">
    <source>
        <dbReference type="Proteomes" id="UP000837857"/>
    </source>
</evidence>
<proteinExistence type="predicted"/>
<dbReference type="EMBL" id="OW152822">
    <property type="protein sequence ID" value="CAH2037029.1"/>
    <property type="molecule type" value="Genomic_DNA"/>
</dbReference>
<feature type="non-terminal residue" evidence="1">
    <location>
        <position position="1"/>
    </location>
</feature>
<reference evidence="1" key="1">
    <citation type="submission" date="2022-03" db="EMBL/GenBank/DDBJ databases">
        <authorList>
            <person name="Martin H S."/>
        </authorList>
    </citation>
    <scope>NUCLEOTIDE SEQUENCE</scope>
</reference>
<gene>
    <name evidence="1" type="ORF">IPOD504_LOCUS987</name>
</gene>
<keyword evidence="2" id="KW-1185">Reference proteome</keyword>
<protein>
    <submittedName>
        <fullName evidence="1">Uncharacterized protein</fullName>
    </submittedName>
</protein>
<accession>A0ABN8HS04</accession>
<organism evidence="1 2">
    <name type="scientific">Iphiclides podalirius</name>
    <name type="common">scarce swallowtail</name>
    <dbReference type="NCBI Taxonomy" id="110791"/>
    <lineage>
        <taxon>Eukaryota</taxon>
        <taxon>Metazoa</taxon>
        <taxon>Ecdysozoa</taxon>
        <taxon>Arthropoda</taxon>
        <taxon>Hexapoda</taxon>
        <taxon>Insecta</taxon>
        <taxon>Pterygota</taxon>
        <taxon>Neoptera</taxon>
        <taxon>Endopterygota</taxon>
        <taxon>Lepidoptera</taxon>
        <taxon>Glossata</taxon>
        <taxon>Ditrysia</taxon>
        <taxon>Papilionoidea</taxon>
        <taxon>Papilionidae</taxon>
        <taxon>Papilioninae</taxon>
        <taxon>Iphiclides</taxon>
    </lineage>
</organism>
<sequence length="111" mass="12245">MRVTTVHNTAISRCTSDTLANIRCAVRQRNIDTSSRFVNRDAAASKRALALTPANGDGETLKQRLSETFTRRAAANKLDGANLRYSARQTIETESPALTQFECSLRLVFSP</sequence>
<name>A0ABN8HS04_9NEOP</name>
<evidence type="ECO:0000313" key="1">
    <source>
        <dbReference type="EMBL" id="CAH2037029.1"/>
    </source>
</evidence>
<dbReference type="Proteomes" id="UP000837857">
    <property type="component" value="Chromosome 10"/>
</dbReference>